<feature type="transmembrane region" description="Helical" evidence="2">
    <location>
        <begin position="26"/>
        <end position="47"/>
    </location>
</feature>
<name>A0A7W2YLD1_9GAMM</name>
<proteinExistence type="predicted"/>
<feature type="compositionally biased region" description="Polar residues" evidence="1">
    <location>
        <begin position="207"/>
        <end position="216"/>
    </location>
</feature>
<protein>
    <recommendedName>
        <fullName evidence="5">Type II secretion system protein GspC N-terminal domain-containing protein</fullName>
    </recommendedName>
</protein>
<accession>A0A7W2YLD1</accession>
<comment type="caution">
    <text evidence="3">The sequence shown here is derived from an EMBL/GenBank/DDBJ whole genome shotgun (WGS) entry which is preliminary data.</text>
</comment>
<dbReference type="RefSeq" id="WP_182175228.1">
    <property type="nucleotide sequence ID" value="NZ_JACFXU010000018.1"/>
</dbReference>
<evidence type="ECO:0000256" key="2">
    <source>
        <dbReference type="SAM" id="Phobius"/>
    </source>
</evidence>
<evidence type="ECO:0000256" key="1">
    <source>
        <dbReference type="SAM" id="MobiDB-lite"/>
    </source>
</evidence>
<reference evidence="3 4" key="1">
    <citation type="submission" date="2020-07" db="EMBL/GenBank/DDBJ databases">
        <title>Halieaceae bacterium, F7430, whole genome shotgun sequencing project.</title>
        <authorList>
            <person name="Jiang S."/>
            <person name="Liu Z.W."/>
            <person name="Du Z.J."/>
        </authorList>
    </citation>
    <scope>NUCLEOTIDE SEQUENCE [LARGE SCALE GENOMIC DNA]</scope>
    <source>
        <strain evidence="3 4">F7430</strain>
    </source>
</reference>
<organism evidence="3 4">
    <name type="scientific">Sediminihaliea albiluteola</name>
    <dbReference type="NCBI Taxonomy" id="2758564"/>
    <lineage>
        <taxon>Bacteria</taxon>
        <taxon>Pseudomonadati</taxon>
        <taxon>Pseudomonadota</taxon>
        <taxon>Gammaproteobacteria</taxon>
        <taxon>Cellvibrionales</taxon>
        <taxon>Halieaceae</taxon>
        <taxon>Sediminihaliea</taxon>
    </lineage>
</organism>
<evidence type="ECO:0000313" key="3">
    <source>
        <dbReference type="EMBL" id="MBA6414273.1"/>
    </source>
</evidence>
<gene>
    <name evidence="3" type="ORF">H2508_14250</name>
</gene>
<evidence type="ECO:0000313" key="4">
    <source>
        <dbReference type="Proteomes" id="UP000539350"/>
    </source>
</evidence>
<keyword evidence="4" id="KW-1185">Reference proteome</keyword>
<sequence length="216" mass="23695">MTWFAPLRQRYRITSEPLRSERRVELLTLAFIAVLVVQVIVLMLKAFTTPSVEPILPAEDSLAVGALSGLQGISQEQSAELRARPMFWQSRRPYEAPPPEVKAPQEEKKAAAELKGVKLLGVFGSGDNAGVIALVKGKRQRVLQGGDLSGWTLREVSPKEVTLVNGARREILALERLPVTGTVLEVDARQEAETAEPEADTLRPQREPQTLSLGGQ</sequence>
<dbReference type="EMBL" id="JACFXU010000018">
    <property type="protein sequence ID" value="MBA6414273.1"/>
    <property type="molecule type" value="Genomic_DNA"/>
</dbReference>
<keyword evidence="2" id="KW-0812">Transmembrane</keyword>
<keyword evidence="2" id="KW-1133">Transmembrane helix</keyword>
<dbReference type="Gene3D" id="2.30.30.830">
    <property type="match status" value="1"/>
</dbReference>
<dbReference type="Proteomes" id="UP000539350">
    <property type="component" value="Unassembled WGS sequence"/>
</dbReference>
<dbReference type="AlphaFoldDB" id="A0A7W2YLD1"/>
<keyword evidence="2" id="KW-0472">Membrane</keyword>
<feature type="region of interest" description="Disordered" evidence="1">
    <location>
        <begin position="188"/>
        <end position="216"/>
    </location>
</feature>
<evidence type="ECO:0008006" key="5">
    <source>
        <dbReference type="Google" id="ProtNLM"/>
    </source>
</evidence>